<dbReference type="EMBL" id="JAGIOO010000001">
    <property type="protein sequence ID" value="MBP2472521.1"/>
    <property type="molecule type" value="Genomic_DNA"/>
</dbReference>
<accession>A0ABS5A877</accession>
<protein>
    <recommendedName>
        <fullName evidence="7">Golgi phosphoprotein 3 (GPP34)</fullName>
    </recommendedName>
</protein>
<dbReference type="Pfam" id="PF05719">
    <property type="entry name" value="GPP34"/>
    <property type="match status" value="1"/>
</dbReference>
<evidence type="ECO:0008006" key="7">
    <source>
        <dbReference type="Google" id="ProtNLM"/>
    </source>
</evidence>
<evidence type="ECO:0000313" key="5">
    <source>
        <dbReference type="EMBL" id="MBP2472521.1"/>
    </source>
</evidence>
<dbReference type="Proteomes" id="UP001519363">
    <property type="component" value="Unassembled WGS sequence"/>
</dbReference>
<evidence type="ECO:0000313" key="6">
    <source>
        <dbReference type="Proteomes" id="UP001519363"/>
    </source>
</evidence>
<reference evidence="5 6" key="1">
    <citation type="submission" date="2021-03" db="EMBL/GenBank/DDBJ databases">
        <title>Sequencing the genomes of 1000 actinobacteria strains.</title>
        <authorList>
            <person name="Klenk H.-P."/>
        </authorList>
    </citation>
    <scope>NUCLEOTIDE SEQUENCE [LARGE SCALE GENOMIC DNA]</scope>
    <source>
        <strain evidence="5 6">DSM 44580</strain>
    </source>
</reference>
<keyword evidence="3" id="KW-0446">Lipid-binding</keyword>
<sequence length="209" mass="22445">MNLPEQLYLLACDVERGRVPERGKLGRVLRAAALTDLVLRGSLTDDHGRPSVRGVKPTGDQLLDGLCAEISRDKPRKWQAWVQRRPGPALREVQSGLERAGAITVRSRRVLGIFPGTAVTVHDPVAREVLRTRVRAAVQEDGALPPAEAALAALAATGELRTVLTGRERRARKQRIRDLAEVAGPAGPALRKAIEALKAAHAAAHSGGE</sequence>
<evidence type="ECO:0000256" key="1">
    <source>
        <dbReference type="ARBA" id="ARBA00004255"/>
    </source>
</evidence>
<comment type="caution">
    <text evidence="5">The sequence shown here is derived from an EMBL/GenBank/DDBJ whole genome shotgun (WGS) entry which is preliminary data.</text>
</comment>
<evidence type="ECO:0000256" key="3">
    <source>
        <dbReference type="ARBA" id="ARBA00023121"/>
    </source>
</evidence>
<evidence type="ECO:0000256" key="2">
    <source>
        <dbReference type="ARBA" id="ARBA00023034"/>
    </source>
</evidence>
<keyword evidence="4" id="KW-0472">Membrane</keyword>
<dbReference type="InterPro" id="IPR008628">
    <property type="entry name" value="GPP34-like"/>
</dbReference>
<dbReference type="InterPro" id="IPR038261">
    <property type="entry name" value="GPP34-like_sf"/>
</dbReference>
<evidence type="ECO:0000256" key="4">
    <source>
        <dbReference type="ARBA" id="ARBA00023136"/>
    </source>
</evidence>
<comment type="subcellular location">
    <subcellularLocation>
        <location evidence="1">Golgi apparatus membrane</location>
        <topology evidence="1">Peripheral membrane protein</topology>
        <orientation evidence="1">Cytoplasmic side</orientation>
    </subcellularLocation>
</comment>
<organism evidence="5 6">
    <name type="scientific">Crossiella equi</name>
    <dbReference type="NCBI Taxonomy" id="130796"/>
    <lineage>
        <taxon>Bacteria</taxon>
        <taxon>Bacillati</taxon>
        <taxon>Actinomycetota</taxon>
        <taxon>Actinomycetes</taxon>
        <taxon>Pseudonocardiales</taxon>
        <taxon>Pseudonocardiaceae</taxon>
        <taxon>Crossiella</taxon>
    </lineage>
</organism>
<dbReference type="Gene3D" id="1.10.3630.10">
    <property type="entry name" value="yeast vps74-n-term truncation variant domain like"/>
    <property type="match status" value="1"/>
</dbReference>
<dbReference type="RefSeq" id="WP_158103678.1">
    <property type="nucleotide sequence ID" value="NZ_JAGIOO010000001.1"/>
</dbReference>
<proteinExistence type="predicted"/>
<name>A0ABS5A877_9PSEU</name>
<keyword evidence="6" id="KW-1185">Reference proteome</keyword>
<gene>
    <name evidence="5" type="ORF">JOF53_001393</name>
</gene>
<keyword evidence="2" id="KW-0333">Golgi apparatus</keyword>